<dbReference type="EMBL" id="PP711848">
    <property type="protein sequence ID" value="XBH23696.1"/>
    <property type="molecule type" value="Genomic_DNA"/>
</dbReference>
<protein>
    <submittedName>
        <fullName evidence="1">M28</fullName>
    </submittedName>
</protein>
<reference evidence="1" key="2">
    <citation type="submission" date="2024-02" db="EMBL/GenBank/DDBJ databases">
        <authorList>
            <person name="Hu B."/>
        </authorList>
    </citation>
    <scope>NUCLEOTIDE SEQUENCE</scope>
    <source>
        <strain evidence="1">1A/Kenya/BAT2584/2015</strain>
    </source>
</reference>
<dbReference type="InterPro" id="IPR003360">
    <property type="entry name" value="US22-like"/>
</dbReference>
<dbReference type="Pfam" id="PF02393">
    <property type="entry name" value="US22"/>
    <property type="match status" value="1"/>
</dbReference>
<organism evidence="1">
    <name type="scientific">Cardioderma bat herpesvirus</name>
    <dbReference type="NCBI Taxonomy" id="3141914"/>
    <lineage>
        <taxon>Viruses</taxon>
        <taxon>Duplodnaviria</taxon>
        <taxon>Heunggongvirae</taxon>
        <taxon>Peploviricota</taxon>
        <taxon>Herviviricetes</taxon>
        <taxon>Herpesvirales</taxon>
    </lineage>
</organism>
<name>A0AAU7E1P8_9VIRU</name>
<evidence type="ECO:0000313" key="1">
    <source>
        <dbReference type="EMBL" id="XBH23696.1"/>
    </source>
</evidence>
<reference evidence="1" key="1">
    <citation type="journal article" date="2024" name="Microbiome">
        <title>Substantial viral diversity in bats and rodents from East Africa: insights into evolution, recombination, and cocirculation.</title>
        <authorList>
            <person name="Wang D."/>
            <person name="Yang X."/>
            <person name="Ren Z."/>
            <person name="Hu B."/>
            <person name="Zhao H."/>
            <person name="Yang K."/>
            <person name="Shi P."/>
            <person name="Zhang Z."/>
            <person name="Feng Q."/>
            <person name="Nawenja C.V."/>
            <person name="Obanda V."/>
            <person name="Robert K."/>
            <person name="Nalikka B."/>
            <person name="Waruhiu C.N."/>
            <person name="Ochola G.O."/>
            <person name="Onyuok S.O."/>
            <person name="Ochieng H."/>
            <person name="Li B."/>
            <person name="Zhu Y."/>
            <person name="Si H."/>
            <person name="Yin J."/>
            <person name="Kristiansen K."/>
            <person name="Jin X."/>
            <person name="Xu X."/>
            <person name="Xiao M."/>
            <person name="Agwanda B."/>
            <person name="Ommeh S."/>
            <person name="Li J."/>
            <person name="Shi Z.L."/>
        </authorList>
    </citation>
    <scope>NUCLEOTIDE SEQUENCE</scope>
    <source>
        <strain evidence="1">1A/Kenya/BAT2584/2015</strain>
    </source>
</reference>
<accession>A0AAU7E1P8</accession>
<sequence length="352" mass="41170">MSRRPKDPWFQAIGNQTGRENWQQRELGESLLGLYREWDRGALTGESFKDQMREFCRTRFRQRLNLGWPLDYQLACGTWRDFGVQDCRDILIRFRAIQRMDWCCFVGLVCPNDREENVGCDIWVLLGQNKSVYGYDREHDRLYVLCEGLHKFVEMGIRNLESFYETRFTCKYVDALRYGHELEERQVKAIEVSDNHYELEKFVNRNGGLEFETPDESPFFVMGNAEHHRLGSVIPMQVLSKLRERGYFIVGKCVKYQRVIVGSLIDRSIFCLLGAGFLLKLTDSFTAFLRRRLAALERGRPICLTPVSQEDYVAPGSQVYFSCTTEYTLPGDEDLLRCWARQVPTDPGWPLL</sequence>
<proteinExistence type="predicted"/>